<comment type="pathway">
    <text evidence="1">Cofactor biosynthesis; ubiquinone biosynthesis.</text>
</comment>
<dbReference type="UniPathway" id="UPA00232"/>
<feature type="coiled-coil region" evidence="1">
    <location>
        <begin position="53"/>
        <end position="87"/>
    </location>
</feature>
<name>A0A1H9ENF5_9GAMM</name>
<keyword evidence="1" id="KW-0831">Ubiquinone biosynthesis</keyword>
<dbReference type="Proteomes" id="UP000198749">
    <property type="component" value="Unassembled WGS sequence"/>
</dbReference>
<dbReference type="InterPro" id="IPR007475">
    <property type="entry name" value="UbiK"/>
</dbReference>
<dbReference type="EMBL" id="FOGB01000002">
    <property type="protein sequence ID" value="SEQ26538.1"/>
    <property type="molecule type" value="Genomic_DNA"/>
</dbReference>
<dbReference type="Pfam" id="PF04380">
    <property type="entry name" value="BMFP"/>
    <property type="match status" value="1"/>
</dbReference>
<dbReference type="PANTHER" id="PTHR38040">
    <property type="entry name" value="UBIQUINONE BIOSYNTHESIS ACCESSORY FACTOR UBIK"/>
    <property type="match status" value="1"/>
</dbReference>
<dbReference type="GO" id="GO:0006744">
    <property type="term" value="P:ubiquinone biosynthetic process"/>
    <property type="evidence" value="ECO:0007669"/>
    <property type="project" value="UniProtKB-UniRule"/>
</dbReference>
<keyword evidence="3" id="KW-1185">Reference proteome</keyword>
<comment type="similarity">
    <text evidence="1">Belongs to the UbiK family.</text>
</comment>
<comment type="function">
    <text evidence="1">Required for efficient ubiquinone (coenzyme Q) biosynthesis. UbiK is probably an accessory factor of Ubi enzymes and facilitates ubiquinone biosynthesis by acting as an assembly factor, a targeting factor, or both.</text>
</comment>
<dbReference type="RefSeq" id="WP_091354720.1">
    <property type="nucleotide sequence ID" value="NZ_AP025284.1"/>
</dbReference>
<comment type="subcellular location">
    <subcellularLocation>
        <location evidence="1">Cytoplasm</location>
    </subcellularLocation>
</comment>
<dbReference type="OrthoDB" id="5297354at2"/>
<evidence type="ECO:0000313" key="2">
    <source>
        <dbReference type="EMBL" id="SEQ26538.1"/>
    </source>
</evidence>
<dbReference type="PANTHER" id="PTHR38040:SF1">
    <property type="entry name" value="UBIQUINONE BIOSYNTHESIS ACCESSORY FACTOR UBIK"/>
    <property type="match status" value="1"/>
</dbReference>
<dbReference type="AlphaFoldDB" id="A0A1H9ENF5"/>
<sequence>MINHKILEGISEQIGQLFDQTRPGSAESEIRQQINALLLSAFRRMDLVTREEFDAQSAVLARSRAKLEQLQSELEQLEKKVGQTVNKP</sequence>
<keyword evidence="1" id="KW-0963">Cytoplasm</keyword>
<dbReference type="HAMAP" id="MF_02216">
    <property type="entry name" value="UbiK"/>
    <property type="match status" value="1"/>
</dbReference>
<protein>
    <recommendedName>
        <fullName evidence="1">Ubiquinone biosynthesis accessory factor UbiK</fullName>
    </recommendedName>
</protein>
<proteinExistence type="inferred from homology"/>
<accession>A0A1H9ENF5</accession>
<gene>
    <name evidence="1" type="primary">ubiK</name>
    <name evidence="2" type="ORF">SAMN03080615_00963</name>
</gene>
<organism evidence="2 3">
    <name type="scientific">Amphritea atlantica</name>
    <dbReference type="NCBI Taxonomy" id="355243"/>
    <lineage>
        <taxon>Bacteria</taxon>
        <taxon>Pseudomonadati</taxon>
        <taxon>Pseudomonadota</taxon>
        <taxon>Gammaproteobacteria</taxon>
        <taxon>Oceanospirillales</taxon>
        <taxon>Oceanospirillaceae</taxon>
        <taxon>Amphritea</taxon>
    </lineage>
</organism>
<keyword evidence="1" id="KW-0175">Coiled coil</keyword>
<reference evidence="3" key="1">
    <citation type="submission" date="2016-10" db="EMBL/GenBank/DDBJ databases">
        <authorList>
            <person name="Varghese N."/>
            <person name="Submissions S."/>
        </authorList>
    </citation>
    <scope>NUCLEOTIDE SEQUENCE [LARGE SCALE GENOMIC DNA]</scope>
    <source>
        <strain evidence="3">DSM 18887</strain>
    </source>
</reference>
<dbReference type="GO" id="GO:0005737">
    <property type="term" value="C:cytoplasm"/>
    <property type="evidence" value="ECO:0007669"/>
    <property type="project" value="UniProtKB-SubCell"/>
</dbReference>
<evidence type="ECO:0000313" key="3">
    <source>
        <dbReference type="Proteomes" id="UP000198749"/>
    </source>
</evidence>
<evidence type="ECO:0000256" key="1">
    <source>
        <dbReference type="HAMAP-Rule" id="MF_02216"/>
    </source>
</evidence>
<dbReference type="STRING" id="355243.SAMN03080615_00963"/>